<dbReference type="EMBL" id="AP014940">
    <property type="protein sequence ID" value="BAV99320.1"/>
    <property type="molecule type" value="Genomic_DNA"/>
</dbReference>
<organism evidence="1 2">
    <name type="scientific">Lysobacter enzymogenes</name>
    <dbReference type="NCBI Taxonomy" id="69"/>
    <lineage>
        <taxon>Bacteria</taxon>
        <taxon>Pseudomonadati</taxon>
        <taxon>Pseudomonadota</taxon>
        <taxon>Gammaproteobacteria</taxon>
        <taxon>Lysobacterales</taxon>
        <taxon>Lysobacteraceae</taxon>
        <taxon>Lysobacter</taxon>
    </lineage>
</organism>
<evidence type="ECO:0000313" key="2">
    <source>
        <dbReference type="Proteomes" id="UP000218824"/>
    </source>
</evidence>
<dbReference type="AlphaFoldDB" id="A0AAU9AXH6"/>
<evidence type="ECO:0000313" key="1">
    <source>
        <dbReference type="EMBL" id="BAV99320.1"/>
    </source>
</evidence>
<dbReference type="Proteomes" id="UP000218824">
    <property type="component" value="Chromosome"/>
</dbReference>
<sequence length="63" mass="6506">MVALAVAVAASGAASAKESVVINNVRYTCSNECNVTVTPTDVSVQDCCGGQVNLEFLDSEPKE</sequence>
<proteinExistence type="predicted"/>
<dbReference type="KEGG" id="lem:LEN_3833"/>
<gene>
    <name evidence="1" type="ORF">LEN_3833</name>
</gene>
<name>A0AAU9AXH6_LYSEN</name>
<protein>
    <submittedName>
        <fullName evidence="1">Uncharacterized protein</fullName>
    </submittedName>
</protein>
<reference evidence="1 2" key="1">
    <citation type="journal article" date="2017" name="DNA Res.">
        <title>Complete genome sequence and expression profile of the commercial lytic enzyme producer Lysobacter enzymogenes M497-1.</title>
        <authorList>
            <person name="Takami H."/>
            <person name="Toyoda A."/>
            <person name="Uchiyama I."/>
            <person name="Itoh T."/>
            <person name="Takaki Y."/>
            <person name="Arai W."/>
            <person name="Nishi S."/>
            <person name="Kawai M."/>
            <person name="Shinya K."/>
            <person name="Ikeda H."/>
        </authorList>
    </citation>
    <scope>NUCLEOTIDE SEQUENCE [LARGE SCALE GENOMIC DNA]</scope>
    <source>
        <strain evidence="1 2">M497-1</strain>
    </source>
</reference>
<accession>A0AAU9AXH6</accession>